<dbReference type="Pfam" id="PF01323">
    <property type="entry name" value="DSBA"/>
    <property type="match status" value="1"/>
</dbReference>
<dbReference type="InterPro" id="IPR036249">
    <property type="entry name" value="Thioredoxin-like_sf"/>
</dbReference>
<dbReference type="RefSeq" id="WP_253543116.1">
    <property type="nucleotide sequence ID" value="NZ_JAMYWC010000014.1"/>
</dbReference>
<evidence type="ECO:0000313" key="2">
    <source>
        <dbReference type="EMBL" id="MCP1175853.1"/>
    </source>
</evidence>
<dbReference type="GO" id="GO:0016491">
    <property type="term" value="F:oxidoreductase activity"/>
    <property type="evidence" value="ECO:0007669"/>
    <property type="project" value="InterPro"/>
</dbReference>
<name>A0AA41WZS5_9RALS</name>
<organism evidence="2 3">
    <name type="scientific">Ralstonia chuxiongensis</name>
    <dbReference type="NCBI Taxonomy" id="2957504"/>
    <lineage>
        <taxon>Bacteria</taxon>
        <taxon>Pseudomonadati</taxon>
        <taxon>Pseudomonadota</taxon>
        <taxon>Betaproteobacteria</taxon>
        <taxon>Burkholderiales</taxon>
        <taxon>Burkholderiaceae</taxon>
        <taxon>Ralstonia</taxon>
    </lineage>
</organism>
<reference evidence="3" key="1">
    <citation type="journal article" date="2023" name="Front. Microbiol.">
        <title>Ralstonia chuxiongensis sp. nov., Ralstonia mojiangensis sp. nov., and Ralstonia soli sp. nov., isolated from tobacco fields, are three novel species in the family Burkholderiaceae.</title>
        <authorList>
            <person name="Lu C.H."/>
            <person name="Zhang Y.Y."/>
            <person name="Jiang N."/>
            <person name="Chen W."/>
            <person name="Shao X."/>
            <person name="Zhao Z.M."/>
            <person name="Lu W.L."/>
            <person name="Hu X."/>
            <person name="Xi Y.X."/>
            <person name="Zou S.Y."/>
            <person name="Wei Q.J."/>
            <person name="Lin Z.L."/>
            <person name="Gong L."/>
            <person name="Gai X.T."/>
            <person name="Zhang L.Q."/>
            <person name="Li J.Y."/>
            <person name="Jin Y."/>
            <person name="Xia Z.Y."/>
        </authorList>
    </citation>
    <scope>NUCLEOTIDE SEQUENCE [LARGE SCALE GENOMIC DNA]</scope>
    <source>
        <strain evidence="3">21YRMH01-3</strain>
    </source>
</reference>
<proteinExistence type="predicted"/>
<dbReference type="CDD" id="cd03024">
    <property type="entry name" value="DsbA_FrnE"/>
    <property type="match status" value="1"/>
</dbReference>
<dbReference type="PANTHER" id="PTHR13887:SF41">
    <property type="entry name" value="THIOREDOXIN SUPERFAMILY PROTEIN"/>
    <property type="match status" value="1"/>
</dbReference>
<dbReference type="SUPFAM" id="SSF52833">
    <property type="entry name" value="Thioredoxin-like"/>
    <property type="match status" value="1"/>
</dbReference>
<sequence>MKQVTVEVWSDFVCPWCWIAKRRFEKAVQALEGQLNVVVIPKAYRLAKGMPPTDFKTVAHRKFGNAEAAEQLMEAIRTNGDAENLKYEFDTMRFGDTSDAHALVKSIQSPVDSLRMIERIYRAGTTEGIDIFDRAALLSLAREIGISVSSVDFDSPRIAAEIAREELQANRIAHGVPLFVFNGKAHVSGARSPAAFESALLEAAAHVDEFAAAEAGASCSIDGCSIEPLATQER</sequence>
<dbReference type="Proteomes" id="UP001162793">
    <property type="component" value="Unassembled WGS sequence"/>
</dbReference>
<dbReference type="Gene3D" id="3.40.30.10">
    <property type="entry name" value="Glutaredoxin"/>
    <property type="match status" value="1"/>
</dbReference>
<accession>A0AA41WZS5</accession>
<dbReference type="EMBL" id="JAMYWC010000014">
    <property type="protein sequence ID" value="MCP1175853.1"/>
    <property type="molecule type" value="Genomic_DNA"/>
</dbReference>
<dbReference type="InterPro" id="IPR001853">
    <property type="entry name" value="DSBA-like_thioredoxin_dom"/>
</dbReference>
<evidence type="ECO:0000259" key="1">
    <source>
        <dbReference type="Pfam" id="PF01323"/>
    </source>
</evidence>
<feature type="domain" description="DSBA-like thioredoxin" evidence="1">
    <location>
        <begin position="5"/>
        <end position="200"/>
    </location>
</feature>
<keyword evidence="3" id="KW-1185">Reference proteome</keyword>
<dbReference type="PANTHER" id="PTHR13887">
    <property type="entry name" value="GLUTATHIONE S-TRANSFERASE KAPPA"/>
    <property type="match status" value="1"/>
</dbReference>
<comment type="caution">
    <text evidence="2">The sequence shown here is derived from an EMBL/GenBank/DDBJ whole genome shotgun (WGS) entry which is preliminary data.</text>
</comment>
<evidence type="ECO:0000313" key="3">
    <source>
        <dbReference type="Proteomes" id="UP001162793"/>
    </source>
</evidence>
<gene>
    <name evidence="2" type="ORF">NKG59_26095</name>
</gene>
<dbReference type="AlphaFoldDB" id="A0AA41WZS5"/>
<protein>
    <submittedName>
        <fullName evidence="2">DsbA family oxidoreductase</fullName>
    </submittedName>
</protein>